<keyword evidence="1" id="KW-0479">Metal-binding</keyword>
<dbReference type="InterPro" id="IPR013103">
    <property type="entry name" value="RVT_2"/>
</dbReference>
<name>Q9LQE6_ARATH</name>
<dbReference type="PROSITE" id="PS50158">
    <property type="entry name" value="ZF_CCHC"/>
    <property type="match status" value="1"/>
</dbReference>
<keyword evidence="1" id="KW-0863">Zinc-finger</keyword>
<dbReference type="Pfam" id="PF14223">
    <property type="entry name" value="Retrotran_gag_2"/>
    <property type="match status" value="1"/>
</dbReference>
<evidence type="ECO:0000259" key="3">
    <source>
        <dbReference type="PROSITE" id="PS50158"/>
    </source>
</evidence>
<keyword evidence="1" id="KW-0862">Zinc</keyword>
<dbReference type="CDD" id="cd09272">
    <property type="entry name" value="RNase_HI_RT_Ty1"/>
    <property type="match status" value="1"/>
</dbReference>
<feature type="region of interest" description="Disordered" evidence="2">
    <location>
        <begin position="180"/>
        <end position="199"/>
    </location>
</feature>
<dbReference type="AlphaFoldDB" id="Q9LQE6"/>
<dbReference type="Pfam" id="PF25597">
    <property type="entry name" value="SH3_retrovirus"/>
    <property type="match status" value="1"/>
</dbReference>
<dbReference type="GO" id="GO:0008270">
    <property type="term" value="F:zinc ion binding"/>
    <property type="evidence" value="ECO:0007669"/>
    <property type="project" value="UniProtKB-KW"/>
</dbReference>
<reference evidence="4" key="1">
    <citation type="submission" date="1999-10" db="EMBL/GenBank/DDBJ databases">
        <authorList>
            <person name="Ecker J.R."/>
        </authorList>
    </citation>
    <scope>NUCLEOTIDE SEQUENCE</scope>
</reference>
<sequence>MYIVHKQIESDSLKDALVEQDQLSPLTDEEESDPAKKNKWIEDEQARIDRDEKAMDMIFINVGDKVLRNIENSKLTAEAWATLDRLYLVKSLPNQVYLQLKVYNYMMQDSKTLEENVDEFLKMISDLSNLQIQETPKYGREGIKLDDVISAAKSNELELRDISGGSRPVGEGVYVRGKTQARGSGNYQSGKGEGNESKSTEGKKVCWICGKEGHFKRQCYKWLEKNKGSGAGETLLVKDDAQDLVGLVASEVNLGEHKGNHGEWIMDTGCSFHMTPRKEYLIDFEEAKSGKVRMTNNSFLEVKGIGKVKFTNQDGTSIILHGVRYIPEMSKNLISMGTLDSEGYEFRGNNGTLRVMQGSNVFMKRIRRASLMGHIGQHAMDVLSKKGCFGSDKISEIKFCEDCVVGKTHRTSFGKAQHVTKEKLDYVYSNLWGSPNVPYSLKFCNQKFDGFCKKEGIVLQRTLTPNLLGLRRFRCIVYVHSQEGKLDPIAKKEVFVGYPNGVKGFRVWMIDDEKRYKPESRVQRGCPSKDGDNSAQDEIAGYAYLITEDGGNPEHVDYQEALQDPDSDKWLEAADEEIESLIKNKTWILVERSKSQKPIGCKWPKATHKRREYISLEIYSPVVKHVSIRLMLSMVVHLDMEVQPMDVKTTFLHGYLDETIYMEQPQGYVHERYPERVSSKDKKYVCELKVLFNSEFEMKDLGDAKKILGMKIIRDRQAYFGMDQAKSVNTPIRIHFMLKPATNEEIQKFMSIPLKEHWQAVKWILRYIGAYNEKRRSTLGVVFTFGGNTISWKSNLQKVLALSSTEAEYMALTDVAKEEVWLNGLVNELESMNIHCDSQSAIALAKNAVYHERTKHIDVLKSDTEENPADIFTKVLPVSKFQDALELLRVSKN</sequence>
<dbReference type="InterPro" id="IPR036875">
    <property type="entry name" value="Znf_CCHC_sf"/>
</dbReference>
<proteinExistence type="predicted"/>
<dbReference type="PANTHER" id="PTHR11439:SF467">
    <property type="entry name" value="INTEGRASE CATALYTIC DOMAIN-CONTAINING PROTEIN"/>
    <property type="match status" value="1"/>
</dbReference>
<dbReference type="PANTHER" id="PTHR11439">
    <property type="entry name" value="GAG-POL-RELATED RETROTRANSPOSON"/>
    <property type="match status" value="1"/>
</dbReference>
<reference key="2">
    <citation type="journal article" date="2000" name="Nature">
        <title>Sequence and analysis of chromosome 1 of the plant Arabidopsis thaliana.</title>
        <authorList>
            <person name="Theologis A."/>
            <person name="Ecker J.R."/>
            <person name="Palm C.J."/>
            <person name="Federspiel N.A."/>
            <person name="Kaul S."/>
            <person name="White O."/>
            <person name="Alonso J."/>
            <person name="Altafi H."/>
            <person name="Araujo R."/>
            <person name="Bowman C.L."/>
            <person name="Brooks S.Y."/>
            <person name="Buehler E."/>
            <person name="Chan A."/>
            <person name="Chao Q."/>
            <person name="Chen H."/>
            <person name="Cheuk R.F."/>
            <person name="Chin C.W."/>
            <person name="Chung M.K."/>
            <person name="Conn L."/>
            <person name="Conway A.B."/>
            <person name="Conway A.R."/>
            <person name="Creasy T.H."/>
            <person name="Dewar K."/>
            <person name="Dunn P."/>
            <person name="Etgu P."/>
            <person name="Feldblyum T.V."/>
            <person name="Feng J."/>
            <person name="Fong B."/>
            <person name="Fujii C.Y."/>
            <person name="Gill J.E."/>
            <person name="Goldsmith A.D."/>
            <person name="Haas B."/>
            <person name="Hansen N.F."/>
            <person name="Hughes B."/>
            <person name="Huizar L."/>
            <person name="Hunter J.L."/>
            <person name="Jenkins J."/>
            <person name="Johnson-Hopson C."/>
            <person name="Khan S."/>
            <person name="Khaykin E."/>
            <person name="Kim C.J."/>
            <person name="Koo H.L."/>
            <person name="Kremenetskaia I."/>
            <person name="Kurtz D.B."/>
            <person name="Kwan A."/>
            <person name="Lam B."/>
            <person name="Langin-Hooper S."/>
            <person name="Lee A."/>
            <person name="Lee J.M."/>
            <person name="Lenz C.A."/>
            <person name="Li J.H."/>
            <person name="Li Y."/>
            <person name="Lin X."/>
            <person name="Liu S.X."/>
            <person name="Liu Z.A."/>
            <person name="Luros J.S."/>
            <person name="Maiti R."/>
            <person name="Marziali A."/>
            <person name="Militscher J."/>
            <person name="Miranda M."/>
            <person name="Nguyen M."/>
            <person name="Nierman W.C."/>
            <person name="Osborne B.I."/>
            <person name="Pai G."/>
            <person name="Peterson J."/>
            <person name="Pham P.K."/>
            <person name="Rizzo M."/>
            <person name="Rooney T."/>
            <person name="Rowley D."/>
            <person name="Sakano H."/>
            <person name="Salzberg S.L."/>
            <person name="Schwartz J.R."/>
            <person name="Shinn P."/>
            <person name="Southwick A.M."/>
            <person name="Sun H."/>
            <person name="Tallon L.J."/>
            <person name="Tambunga G."/>
            <person name="Toriumi M.J."/>
            <person name="Town C.D."/>
            <person name="Utterback T."/>
            <person name="Van Aken S."/>
            <person name="Vaysberg M."/>
            <person name="Vysotskaia V.S."/>
            <person name="Walker M."/>
            <person name="Wu D."/>
            <person name="Yu G."/>
            <person name="Fraser C.M."/>
            <person name="Venter J.C."/>
            <person name="Davis R.W."/>
        </authorList>
    </citation>
    <scope>NUCLEOTIDE SEQUENCE [LARGE SCALE GENOMIC DNA]</scope>
    <source>
        <strain>cv. Columbia</strain>
    </source>
</reference>
<dbReference type="SMART" id="SM00343">
    <property type="entry name" value="ZnF_C2HC"/>
    <property type="match status" value="1"/>
</dbReference>
<organism evidence="4">
    <name type="scientific">Arabidopsis thaliana</name>
    <name type="common">Mouse-ear cress</name>
    <dbReference type="NCBI Taxonomy" id="3702"/>
    <lineage>
        <taxon>Eukaryota</taxon>
        <taxon>Viridiplantae</taxon>
        <taxon>Streptophyta</taxon>
        <taxon>Embryophyta</taxon>
        <taxon>Tracheophyta</taxon>
        <taxon>Spermatophyta</taxon>
        <taxon>Magnoliopsida</taxon>
        <taxon>eudicotyledons</taxon>
        <taxon>Gunneridae</taxon>
        <taxon>Pentapetalae</taxon>
        <taxon>rosids</taxon>
        <taxon>malvids</taxon>
        <taxon>Brassicales</taxon>
        <taxon>Brassicaceae</taxon>
        <taxon>Camelineae</taxon>
        <taxon>Arabidopsis</taxon>
    </lineage>
</organism>
<dbReference type="Pfam" id="PF07727">
    <property type="entry name" value="RVT_2"/>
    <property type="match status" value="1"/>
</dbReference>
<protein>
    <submittedName>
        <fullName evidence="4">F15O4.39</fullName>
    </submittedName>
</protein>
<reference evidence="4" key="3">
    <citation type="submission" date="2000-06" db="EMBL/GenBank/DDBJ databases">
        <authorList>
            <person name="Cheuk R."/>
            <person name="Shinn P."/>
            <person name="Brooks S."/>
            <person name="Buehler E."/>
            <person name="Chao Q."/>
            <person name="Johnson-Hopson C."/>
            <person name="Khan S."/>
            <person name="Kim C."/>
            <person name="Altafi H."/>
            <person name="Bei B."/>
            <person name="Chin C."/>
            <person name="Chiou J."/>
            <person name="Choi E."/>
            <person name="Conn L."/>
            <person name="Conway A."/>
            <person name="Gonzalez A."/>
            <person name="Hansen N."/>
            <person name="Howing B."/>
            <person name="Koo T."/>
            <person name="Lam B."/>
            <person name="Lee J."/>
            <person name="Lenz C."/>
            <person name="Li J."/>
            <person name="Liu A."/>
            <person name="Liu J."/>
            <person name="Liu S."/>
            <person name="Mukharsky N."/>
            <person name="Nguyen M."/>
            <person name="Palm C."/>
            <person name="Pham P."/>
            <person name="Sakano H."/>
            <person name="Schwartz J."/>
            <person name="Southwick A."/>
            <person name="Thaveri A."/>
            <person name="Toriumi M."/>
            <person name="Vaysberg M."/>
            <person name="Yu G."/>
            <person name="Davis R."/>
            <person name="Federspiel N."/>
            <person name="Theologis A."/>
            <person name="Ecker J."/>
        </authorList>
    </citation>
    <scope>NUCLEOTIDE SEQUENCE</scope>
</reference>
<dbReference type="GO" id="GO:0003676">
    <property type="term" value="F:nucleic acid binding"/>
    <property type="evidence" value="ECO:0007669"/>
    <property type="project" value="InterPro"/>
</dbReference>
<evidence type="ECO:0000256" key="1">
    <source>
        <dbReference type="PROSITE-ProRule" id="PRU00047"/>
    </source>
</evidence>
<dbReference type="InterPro" id="IPR001878">
    <property type="entry name" value="Znf_CCHC"/>
</dbReference>
<dbReference type="InterPro" id="IPR057670">
    <property type="entry name" value="SH3_retrovirus"/>
</dbReference>
<dbReference type="PIR" id="F86476">
    <property type="entry name" value="F86476"/>
</dbReference>
<dbReference type="InterPro" id="IPR054722">
    <property type="entry name" value="PolX-like_BBD"/>
</dbReference>
<accession>Q9LQE6</accession>
<dbReference type="SUPFAM" id="SSF57756">
    <property type="entry name" value="Retrovirus zinc finger-like domains"/>
    <property type="match status" value="1"/>
</dbReference>
<feature type="domain" description="CCHC-type" evidence="3">
    <location>
        <begin position="206"/>
        <end position="219"/>
    </location>
</feature>
<dbReference type="EMBL" id="AC007887">
    <property type="protein sequence ID" value="AAF79369.1"/>
    <property type="molecule type" value="Genomic_DNA"/>
</dbReference>
<evidence type="ECO:0000313" key="4">
    <source>
        <dbReference type="EMBL" id="AAF79369.1"/>
    </source>
</evidence>
<evidence type="ECO:0000256" key="2">
    <source>
        <dbReference type="SAM" id="MobiDB-lite"/>
    </source>
</evidence>
<dbReference type="Pfam" id="PF22936">
    <property type="entry name" value="Pol_BBD"/>
    <property type="match status" value="1"/>
</dbReference>